<protein>
    <submittedName>
        <fullName evidence="2">ORF1</fullName>
    </submittedName>
</protein>
<proteinExistence type="predicted"/>
<organism evidence="2">
    <name type="scientific">Carrot torradovirus 1</name>
    <dbReference type="NCBI Taxonomy" id="1425364"/>
    <lineage>
        <taxon>Viruses</taxon>
        <taxon>Riboviria</taxon>
        <taxon>Orthornavirae</taxon>
        <taxon>Pisuviricota</taxon>
        <taxon>Pisoniviricetes</taxon>
        <taxon>Picornavirales</taxon>
        <taxon>Secoviridae</taxon>
        <taxon>Torradovirus</taxon>
        <taxon>Torradovirus carotae</taxon>
    </lineage>
</organism>
<name>A0A6H2MWG8_9SECO</name>
<dbReference type="Proteomes" id="UP000503617">
    <property type="component" value="Segment"/>
</dbReference>
<evidence type="ECO:0000313" key="2">
    <source>
        <dbReference type="EMBL" id="SCO64868.1"/>
    </source>
</evidence>
<sequence length="202" mass="22321">MSFVNDLDISEEESEFQRVIASSRFKCIVSTELLSLPAKVVLDFRRITETGTQFSILRVEWRHTFPQPFGFHVLPSGNWNVSGVRFSGSLVRKACRLQTVEKVLESNKSQLSGGSSKSKVAVLEQQVKQLTADLEEARKSAAKAKAKLHELRNTITTAKEQAESLDASPNALPDPVIPSSRNNNNGDNDSLFKSWADTGNAD</sequence>
<evidence type="ECO:0000256" key="1">
    <source>
        <dbReference type="SAM" id="MobiDB-lite"/>
    </source>
</evidence>
<feature type="region of interest" description="Disordered" evidence="1">
    <location>
        <begin position="154"/>
        <end position="202"/>
    </location>
</feature>
<accession>A0A6H2MWG8</accession>
<reference evidence="2" key="1">
    <citation type="submission" date="2016-06" db="EMBL/GenBank/DDBJ databases">
        <authorList>
            <person name="Lotos L."/>
        </authorList>
    </citation>
    <scope>NUCLEOTIDE SEQUENCE [LARGE SCALE GENOMIC DNA]</scope>
    <source>
        <strain evidence="2">RL5-Tor</strain>
    </source>
</reference>
<dbReference type="EMBL" id="LT615234">
    <property type="protein sequence ID" value="SCO64868.1"/>
    <property type="molecule type" value="Genomic_RNA"/>
</dbReference>